<dbReference type="EMBL" id="LGRX02028810">
    <property type="protein sequence ID" value="KAK3247602.1"/>
    <property type="molecule type" value="Genomic_DNA"/>
</dbReference>
<dbReference type="GO" id="GO:0016887">
    <property type="term" value="F:ATP hydrolysis activity"/>
    <property type="evidence" value="ECO:0007669"/>
    <property type="project" value="InterPro"/>
</dbReference>
<evidence type="ECO:0000313" key="4">
    <source>
        <dbReference type="EMBL" id="KAK3247602.1"/>
    </source>
</evidence>
<dbReference type="PANTHER" id="PTHR43158">
    <property type="entry name" value="SKFA PEPTIDE EXPORT ATP-BINDING PROTEIN SKFE"/>
    <property type="match status" value="1"/>
</dbReference>
<keyword evidence="1" id="KW-0547">Nucleotide-binding</keyword>
<reference evidence="4 6" key="1">
    <citation type="journal article" date="2015" name="Genome Biol. Evol.">
        <title>Comparative Genomics of a Bacterivorous Green Alga Reveals Evolutionary Causalities and Consequences of Phago-Mixotrophic Mode of Nutrition.</title>
        <authorList>
            <person name="Burns J.A."/>
            <person name="Paasch A."/>
            <person name="Narechania A."/>
            <person name="Kim E."/>
        </authorList>
    </citation>
    <scope>NUCLEOTIDE SEQUENCE [LARGE SCALE GENOMIC DNA]</scope>
    <source>
        <strain evidence="4">PLY_AMNH</strain>
    </source>
</reference>
<organism evidence="4 6">
    <name type="scientific">Cymbomonas tetramitiformis</name>
    <dbReference type="NCBI Taxonomy" id="36881"/>
    <lineage>
        <taxon>Eukaryota</taxon>
        <taxon>Viridiplantae</taxon>
        <taxon>Chlorophyta</taxon>
        <taxon>Pyramimonadophyceae</taxon>
        <taxon>Pyramimonadales</taxon>
        <taxon>Pyramimonadaceae</taxon>
        <taxon>Cymbomonas</taxon>
    </lineage>
</organism>
<comment type="caution">
    <text evidence="4">The sequence shown here is derived from an EMBL/GenBank/DDBJ whole genome shotgun (WGS) entry which is preliminary data.</text>
</comment>
<dbReference type="SUPFAM" id="SSF52540">
    <property type="entry name" value="P-loop containing nucleoside triphosphate hydrolases"/>
    <property type="match status" value="1"/>
</dbReference>
<protein>
    <recommendedName>
        <fullName evidence="3">ABC transporter domain-containing protein</fullName>
    </recommendedName>
</protein>
<evidence type="ECO:0000256" key="2">
    <source>
        <dbReference type="ARBA" id="ARBA00022840"/>
    </source>
</evidence>
<dbReference type="AlphaFoldDB" id="A0AAE0C5B8"/>
<dbReference type="InterPro" id="IPR003439">
    <property type="entry name" value="ABC_transporter-like_ATP-bd"/>
</dbReference>
<reference evidence="4" key="2">
    <citation type="submission" date="2023-06" db="EMBL/GenBank/DDBJ databases">
        <title>Long-read-based genome assembly of the green algal bacterivore Cymbomonas tetramitiformis.</title>
        <authorList>
            <person name="Gyaltshen Y."/>
            <person name="Rozenberg A."/>
            <person name="Paasch A."/>
            <person name="Burns J.A."/>
            <person name="Warring S."/>
            <person name="Larson R."/>
            <person name="Maurer-Alcala X."/>
            <person name="Dacks J."/>
            <person name="Kim E."/>
        </authorList>
    </citation>
    <scope>NUCLEOTIDE SEQUENCE</scope>
    <source>
        <strain evidence="4">PLY_AMNH</strain>
    </source>
</reference>
<sequence>MPTLDNPGVQTVIGVKEDEPMDSNAVFVNSLQFSFPGSAPFISDFSLKLPAGSRCLLCGANGAGKSTVLQLLAGKYMVSKDSLRILGRPPFHDTALTCDGELAYLGGTWRRDVAFAGDVPLQGDMSAREMIYGVKGVKPERRDRLVKMLDIDLEWNLMRTSDGQRRRVQIAMGLLKEYTVLFMDEITVDLDVLSRLDLLRFFKSECEERGATIIYATHIFDGMEKWATHLAYMEEGLLIRGGPTSEFPELEKGTRLLDVMEAWLRAESKQRKLKKKVEPGAGTKTPVSSPFMPSKHLAFFR</sequence>
<dbReference type="EMBL" id="LGRX02026600">
    <property type="protein sequence ID" value="KAK3250607.1"/>
    <property type="molecule type" value="Genomic_DNA"/>
</dbReference>
<name>A0AAE0C5B8_9CHLO</name>
<dbReference type="InterPro" id="IPR027417">
    <property type="entry name" value="P-loop_NTPase"/>
</dbReference>
<evidence type="ECO:0000259" key="3">
    <source>
        <dbReference type="PROSITE" id="PS50893"/>
    </source>
</evidence>
<dbReference type="Proteomes" id="UP001190700">
    <property type="component" value="Unassembled WGS sequence"/>
</dbReference>
<accession>A0AAE0C5B8</accession>
<dbReference type="Pfam" id="PF00005">
    <property type="entry name" value="ABC_tran"/>
    <property type="match status" value="1"/>
</dbReference>
<evidence type="ECO:0000256" key="1">
    <source>
        <dbReference type="ARBA" id="ARBA00022741"/>
    </source>
</evidence>
<feature type="domain" description="ABC transporter" evidence="3">
    <location>
        <begin position="26"/>
        <end position="260"/>
    </location>
</feature>
<gene>
    <name evidence="5" type="ORF">CYMTET_40011</name>
    <name evidence="4" type="ORF">CYMTET_42901</name>
</gene>
<dbReference type="SMART" id="SM00382">
    <property type="entry name" value="AAA"/>
    <property type="match status" value="1"/>
</dbReference>
<proteinExistence type="predicted"/>
<dbReference type="PROSITE" id="PS50893">
    <property type="entry name" value="ABC_TRANSPORTER_2"/>
    <property type="match status" value="1"/>
</dbReference>
<dbReference type="Gene3D" id="3.40.50.300">
    <property type="entry name" value="P-loop containing nucleotide triphosphate hydrolases"/>
    <property type="match status" value="1"/>
</dbReference>
<evidence type="ECO:0000313" key="6">
    <source>
        <dbReference type="Proteomes" id="UP001190700"/>
    </source>
</evidence>
<dbReference type="InterPro" id="IPR003593">
    <property type="entry name" value="AAA+_ATPase"/>
</dbReference>
<keyword evidence="2" id="KW-0067">ATP-binding</keyword>
<dbReference type="GO" id="GO:0005524">
    <property type="term" value="F:ATP binding"/>
    <property type="evidence" value="ECO:0007669"/>
    <property type="project" value="UniProtKB-KW"/>
</dbReference>
<dbReference type="PANTHER" id="PTHR43158:SF2">
    <property type="entry name" value="SKFA PEPTIDE EXPORT ATP-BINDING PROTEIN SKFE"/>
    <property type="match status" value="1"/>
</dbReference>
<keyword evidence="6" id="KW-1185">Reference proteome</keyword>
<evidence type="ECO:0000313" key="5">
    <source>
        <dbReference type="EMBL" id="KAK3250607.1"/>
    </source>
</evidence>